<dbReference type="VEuPathDB" id="FungiDB:TERG_08618"/>
<feature type="compositionally biased region" description="Low complexity" evidence="1">
    <location>
        <begin position="523"/>
        <end position="538"/>
    </location>
</feature>
<evidence type="ECO:0000256" key="1">
    <source>
        <dbReference type="SAM" id="MobiDB-lite"/>
    </source>
</evidence>
<name>A0A178F8F1_TRIRU</name>
<evidence type="ECO:0000313" key="3">
    <source>
        <dbReference type="Proteomes" id="UP000243015"/>
    </source>
</evidence>
<reference evidence="2 3" key="1">
    <citation type="submission" date="2016-05" db="EMBL/GenBank/DDBJ databases">
        <title>Genome sequencing of Trichophyton rubrum CMCC(F)T1i isolated from hair.</title>
        <authorList>
            <person name="Zhan P."/>
            <person name="Tao Y."/>
            <person name="Liu W."/>
        </authorList>
    </citation>
    <scope>NUCLEOTIDE SEQUENCE [LARGE SCALE GENOMIC DNA]</scope>
    <source>
        <strain evidence="3">CMCC(F)T1i</strain>
    </source>
</reference>
<dbReference type="EMBL" id="LHPM01000003">
    <property type="protein sequence ID" value="OAL68681.1"/>
    <property type="molecule type" value="Genomic_DNA"/>
</dbReference>
<dbReference type="Proteomes" id="UP000243015">
    <property type="component" value="Unassembled WGS sequence"/>
</dbReference>
<feature type="compositionally biased region" description="Polar residues" evidence="1">
    <location>
        <begin position="547"/>
        <end position="558"/>
    </location>
</feature>
<accession>A0A178F8F1</accession>
<feature type="compositionally biased region" description="Polar residues" evidence="1">
    <location>
        <begin position="340"/>
        <end position="360"/>
    </location>
</feature>
<evidence type="ECO:0000313" key="2">
    <source>
        <dbReference type="EMBL" id="OAL68681.1"/>
    </source>
</evidence>
<dbReference type="VEuPathDB" id="FungiDB:TERG_12720"/>
<gene>
    <name evidence="2" type="ORF">A7C99_0052</name>
</gene>
<proteinExistence type="predicted"/>
<dbReference type="AlphaFoldDB" id="A0A178F8F1"/>
<comment type="caution">
    <text evidence="2">The sequence shown here is derived from an EMBL/GenBank/DDBJ whole genome shotgun (WGS) entry which is preliminary data.</text>
</comment>
<feature type="region of interest" description="Disordered" evidence="1">
    <location>
        <begin position="301"/>
        <end position="382"/>
    </location>
</feature>
<feature type="region of interest" description="Disordered" evidence="1">
    <location>
        <begin position="489"/>
        <end position="568"/>
    </location>
</feature>
<feature type="compositionally biased region" description="Polar residues" evidence="1">
    <location>
        <begin position="500"/>
        <end position="516"/>
    </location>
</feature>
<organism evidence="2 3">
    <name type="scientific">Trichophyton rubrum</name>
    <name type="common">Athlete's foot fungus</name>
    <name type="synonym">Epidermophyton rubrum</name>
    <dbReference type="NCBI Taxonomy" id="5551"/>
    <lineage>
        <taxon>Eukaryota</taxon>
        <taxon>Fungi</taxon>
        <taxon>Dikarya</taxon>
        <taxon>Ascomycota</taxon>
        <taxon>Pezizomycotina</taxon>
        <taxon>Eurotiomycetes</taxon>
        <taxon>Eurotiomycetidae</taxon>
        <taxon>Onygenales</taxon>
        <taxon>Arthrodermataceae</taxon>
        <taxon>Trichophyton</taxon>
    </lineage>
</organism>
<sequence length="627" mass="69663">MSTIRGGPPVESRDVIIGSKLRDLGDMGTYLKEISNSPESIAVFFESITTKIKRGTRPPTPPSRAVFASFEKNKERLSEEQVTKLVNLTSSWDIDDQGLEDLKALAKIWTSTPSAFFEANIPSLSGNDGLIELCFGDANHIEDTGSTRRKLDNILLDRALKHKEKCLRERYKNGDRSGRKTCRTNRSWAVDEFIHRRFGGIPEKERKSKYARMKALRISGSKWNLIEPRWMVLALKDAKTNCFERGGLTNVEASALNAYIRQLKAYGEENILKVAYSSILREYKQRSRCESNVNDVKWIDDLQYPDGEPTGPPSSVEGAASPLDTGHPTPCIGSQGGSGESTSANSSQSPQHYPNNSSSWMDFEQSHQEESVPQYPSDVVSSRIHHSNRNMREGVHGMDSPWFEDHGARDADAADAANALSQLHSTRVLASSRAAEQDCGNKVNKRPFLADKSSEYQVPQRMRLGEEREGKVSSQLCLVIKLTCVGDGSIPTPWSREAEPTSTRNPSGISHGSSYPATEGVAESRQQSSPENQPSQQEDGARRPPRANNTTLSNTARPGTSFDLDPNFTIDPTSLDRLVPYQSPQRTIIQTNTNTNIVDPFITGVVPYNYLDFEDFPPLGNLDFDLF</sequence>
<protein>
    <submittedName>
        <fullName evidence="2">Uncharacterized protein</fullName>
    </submittedName>
</protein>